<dbReference type="InterPro" id="IPR036192">
    <property type="entry name" value="Cell_div_ZapA-like_sf"/>
</dbReference>
<protein>
    <recommendedName>
        <fullName evidence="2">Cell division protein ZapA</fullName>
    </recommendedName>
</protein>
<dbReference type="InterPro" id="IPR007838">
    <property type="entry name" value="Cell_div_ZapA-like"/>
</dbReference>
<dbReference type="Pfam" id="PF05164">
    <property type="entry name" value="ZapA"/>
    <property type="match status" value="1"/>
</dbReference>
<name>A0A6J4T5L8_9SPHN</name>
<evidence type="ECO:0000313" key="1">
    <source>
        <dbReference type="EMBL" id="CAA9513802.1"/>
    </source>
</evidence>
<dbReference type="AlphaFoldDB" id="A0A6J4T5L8"/>
<dbReference type="SUPFAM" id="SSF102829">
    <property type="entry name" value="Cell division protein ZapA-like"/>
    <property type="match status" value="1"/>
</dbReference>
<accession>A0A6J4T5L8</accession>
<dbReference type="Gene3D" id="3.30.160.880">
    <property type="entry name" value="Cell division protein ZapA protomer, N-terminal domain"/>
    <property type="match status" value="1"/>
</dbReference>
<reference evidence="1" key="1">
    <citation type="submission" date="2020-02" db="EMBL/GenBank/DDBJ databases">
        <authorList>
            <person name="Meier V. D."/>
        </authorList>
    </citation>
    <scope>NUCLEOTIDE SEQUENCE</scope>
    <source>
        <strain evidence="1">AVDCRST_MAG39</strain>
    </source>
</reference>
<dbReference type="EMBL" id="CADCVW010000090">
    <property type="protein sequence ID" value="CAA9513802.1"/>
    <property type="molecule type" value="Genomic_DNA"/>
</dbReference>
<dbReference type="InterPro" id="IPR042233">
    <property type="entry name" value="Cell_div_ZapA_N"/>
</dbReference>
<organism evidence="1">
    <name type="scientific">uncultured Sphingomonadaceae bacterium</name>
    <dbReference type="NCBI Taxonomy" id="169976"/>
    <lineage>
        <taxon>Bacteria</taxon>
        <taxon>Pseudomonadati</taxon>
        <taxon>Pseudomonadota</taxon>
        <taxon>Alphaproteobacteria</taxon>
        <taxon>Sphingomonadales</taxon>
        <taxon>Sphingomonadaceae</taxon>
        <taxon>environmental samples</taxon>
    </lineage>
</organism>
<proteinExistence type="predicted"/>
<gene>
    <name evidence="1" type="ORF">AVDCRST_MAG39-2224</name>
</gene>
<evidence type="ECO:0008006" key="2">
    <source>
        <dbReference type="Google" id="ProtNLM"/>
    </source>
</evidence>
<sequence>MASVELLIGGRRYPVTCRDGEEADLLRAAAMVDGKVAQAAASLGGMSEVRGLLLAGLLLADEAADARAAAADAQFAAAEARAATEAARAAPPAPDLSPELHAVAERLEAVATLLAGPAEDA</sequence>